<organism evidence="1 2">
    <name type="scientific">Necator americanus</name>
    <name type="common">Human hookworm</name>
    <dbReference type="NCBI Taxonomy" id="51031"/>
    <lineage>
        <taxon>Eukaryota</taxon>
        <taxon>Metazoa</taxon>
        <taxon>Ecdysozoa</taxon>
        <taxon>Nematoda</taxon>
        <taxon>Chromadorea</taxon>
        <taxon>Rhabditida</taxon>
        <taxon>Rhabditina</taxon>
        <taxon>Rhabditomorpha</taxon>
        <taxon>Strongyloidea</taxon>
        <taxon>Ancylostomatidae</taxon>
        <taxon>Bunostominae</taxon>
        <taxon>Necator</taxon>
    </lineage>
</organism>
<sequence>MRVEDGRRNYVVLPDMRVRITKFVYMVFLARRRRHAAADDLRGTPFNRHNSEVLAAEKEYGAGSNSEREWRVLTCSTGTANTKQPPQCAIERRRRSFLERALSAPVFFFSSPIAIPQRTSAVHAVLMSS</sequence>
<dbReference type="Proteomes" id="UP001303046">
    <property type="component" value="Unassembled WGS sequence"/>
</dbReference>
<protein>
    <submittedName>
        <fullName evidence="1">Uncharacterized protein</fullName>
    </submittedName>
</protein>
<evidence type="ECO:0000313" key="1">
    <source>
        <dbReference type="EMBL" id="KAK6766455.1"/>
    </source>
</evidence>
<gene>
    <name evidence="1" type="primary">Necator_chrX.g26180</name>
    <name evidence="1" type="ORF">RB195_026014</name>
</gene>
<keyword evidence="2" id="KW-1185">Reference proteome</keyword>
<dbReference type="EMBL" id="JAVFWL010000006">
    <property type="protein sequence ID" value="KAK6766455.1"/>
    <property type="molecule type" value="Genomic_DNA"/>
</dbReference>
<name>A0ABR1EVF0_NECAM</name>
<accession>A0ABR1EVF0</accession>
<proteinExistence type="predicted"/>
<comment type="caution">
    <text evidence="1">The sequence shown here is derived from an EMBL/GenBank/DDBJ whole genome shotgun (WGS) entry which is preliminary data.</text>
</comment>
<reference evidence="1 2" key="1">
    <citation type="submission" date="2023-08" db="EMBL/GenBank/DDBJ databases">
        <title>A Necator americanus chromosomal reference genome.</title>
        <authorList>
            <person name="Ilik V."/>
            <person name="Petrzelkova K.J."/>
            <person name="Pardy F."/>
            <person name="Fuh T."/>
            <person name="Niatou-Singa F.S."/>
            <person name="Gouil Q."/>
            <person name="Baker L."/>
            <person name="Ritchie M.E."/>
            <person name="Jex A.R."/>
            <person name="Gazzola D."/>
            <person name="Li H."/>
            <person name="Toshio Fujiwara R."/>
            <person name="Zhan B."/>
            <person name="Aroian R.V."/>
            <person name="Pafco B."/>
            <person name="Schwarz E.M."/>
        </authorList>
    </citation>
    <scope>NUCLEOTIDE SEQUENCE [LARGE SCALE GENOMIC DNA]</scope>
    <source>
        <strain evidence="1 2">Aroian</strain>
        <tissue evidence="1">Whole animal</tissue>
    </source>
</reference>
<evidence type="ECO:0000313" key="2">
    <source>
        <dbReference type="Proteomes" id="UP001303046"/>
    </source>
</evidence>